<protein>
    <submittedName>
        <fullName evidence="2">Uncharacterized protein</fullName>
    </submittedName>
</protein>
<dbReference type="HOGENOM" id="CLU_2354972_0_0_11"/>
<evidence type="ECO:0000256" key="1">
    <source>
        <dbReference type="SAM" id="SignalP"/>
    </source>
</evidence>
<dbReference type="Proteomes" id="UP000033566">
    <property type="component" value="Chromosome"/>
</dbReference>
<proteinExistence type="predicted"/>
<evidence type="ECO:0000313" key="2">
    <source>
        <dbReference type="EMBL" id="AKE38262.1"/>
    </source>
</evidence>
<name>A0A0F6QUI6_9CORY</name>
<sequence>MKRVAAAIIALTMPFMAMPMANAYAPGNVPSKCSTWISGKTAYGKCAQGIGGYKVKANCKPVLSRKSKSVRVGQVASVGCPFGVKSAQIVDKYATA</sequence>
<gene>
    <name evidence="2" type="ORF">UL81_01385</name>
</gene>
<dbReference type="KEGG" id="ccj:UL81_01385"/>
<keyword evidence="3" id="KW-1185">Reference proteome</keyword>
<accession>A0A0F6QUI6</accession>
<dbReference type="AlphaFoldDB" id="A0A0F6QUI6"/>
<reference evidence="2 3" key="1">
    <citation type="journal article" date="2015" name="Genome Announc.">
        <title>Complete Genome Sequence of Corynebacterium camporealensis DSM 44610, Isolated from the Milk of a Manchega Sheep with Subclinical Mastitis.</title>
        <authorList>
            <person name="Ruckert C."/>
            <person name="Albersmeier A."/>
            <person name="Winkler A."/>
            <person name="Tauch A."/>
        </authorList>
    </citation>
    <scope>NUCLEOTIDE SEQUENCE [LARGE SCALE GENOMIC DNA]</scope>
    <source>
        <strain evidence="2 3">DSM 44610</strain>
    </source>
</reference>
<dbReference type="EMBL" id="CP011311">
    <property type="protein sequence ID" value="AKE38262.1"/>
    <property type="molecule type" value="Genomic_DNA"/>
</dbReference>
<evidence type="ECO:0000313" key="3">
    <source>
        <dbReference type="Proteomes" id="UP000033566"/>
    </source>
</evidence>
<feature type="signal peptide" evidence="1">
    <location>
        <begin position="1"/>
        <end position="23"/>
    </location>
</feature>
<dbReference type="PATRIC" id="fig|161896.4.peg.274"/>
<feature type="chain" id="PRO_5002508749" evidence="1">
    <location>
        <begin position="24"/>
        <end position="96"/>
    </location>
</feature>
<dbReference type="RefSeq" id="WP_035106461.1">
    <property type="nucleotide sequence ID" value="NZ_CP011311.1"/>
</dbReference>
<organism evidence="2 3">
    <name type="scientific">Corynebacterium camporealensis</name>
    <dbReference type="NCBI Taxonomy" id="161896"/>
    <lineage>
        <taxon>Bacteria</taxon>
        <taxon>Bacillati</taxon>
        <taxon>Actinomycetota</taxon>
        <taxon>Actinomycetes</taxon>
        <taxon>Mycobacteriales</taxon>
        <taxon>Corynebacteriaceae</taxon>
        <taxon>Corynebacterium</taxon>
    </lineage>
</organism>
<keyword evidence="1" id="KW-0732">Signal</keyword>